<keyword evidence="4 7" id="KW-0479">Metal-binding</keyword>
<keyword evidence="11" id="KW-1185">Reference proteome</keyword>
<evidence type="ECO:0000256" key="3">
    <source>
        <dbReference type="ARBA" id="ARBA00021764"/>
    </source>
</evidence>
<organism evidence="10 11">
    <name type="scientific">Methanonatronarchaeum thermophilum</name>
    <dbReference type="NCBI Taxonomy" id="1927129"/>
    <lineage>
        <taxon>Archaea</taxon>
        <taxon>Methanobacteriati</taxon>
        <taxon>Methanobacteriota</taxon>
        <taxon>Methanonatronarchaeia</taxon>
        <taxon>Methanonatronarchaeales</taxon>
        <taxon>Methanonatronarchaeaceae</taxon>
        <taxon>Methanonatronarchaeum</taxon>
    </lineage>
</organism>
<dbReference type="Gene3D" id="2.30.30.20">
    <property type="entry name" value="Aspartate carbamoyltransferase regulatory subunit, C-terminal domain"/>
    <property type="match status" value="1"/>
</dbReference>
<keyword evidence="6 7" id="KW-0665">Pyrimidine biosynthesis</keyword>
<evidence type="ECO:0000256" key="4">
    <source>
        <dbReference type="ARBA" id="ARBA00022723"/>
    </source>
</evidence>
<evidence type="ECO:0000259" key="8">
    <source>
        <dbReference type="Pfam" id="PF01948"/>
    </source>
</evidence>
<feature type="binding site" evidence="7">
    <location>
        <position position="109"/>
    </location>
    <ligand>
        <name>Zn(2+)</name>
        <dbReference type="ChEBI" id="CHEBI:29105"/>
    </ligand>
</feature>
<dbReference type="GO" id="GO:0006207">
    <property type="term" value="P:'de novo' pyrimidine nucleobase biosynthetic process"/>
    <property type="evidence" value="ECO:0007669"/>
    <property type="project" value="InterPro"/>
</dbReference>
<dbReference type="InterPro" id="IPR036792">
    <property type="entry name" value="Asp_carbatrfase_reg_C_sf"/>
</dbReference>
<dbReference type="InterPro" id="IPR002801">
    <property type="entry name" value="Asp_carbamoylTrfase_reg"/>
</dbReference>
<dbReference type="AlphaFoldDB" id="A0A1Y3GAJ9"/>
<keyword evidence="10" id="KW-0808">Transferase</keyword>
<dbReference type="Pfam" id="PF01948">
    <property type="entry name" value="PyrI"/>
    <property type="match status" value="1"/>
</dbReference>
<dbReference type="OrthoDB" id="7000at2157"/>
<gene>
    <name evidence="7" type="primary">pyrI</name>
    <name evidence="10" type="ORF">AMET1_1181</name>
</gene>
<name>A0A1Y3GAJ9_9EURY</name>
<dbReference type="Proteomes" id="UP000195137">
    <property type="component" value="Unassembled WGS sequence"/>
</dbReference>
<feature type="domain" description="Aspartate carbamoyltransferase regulatory subunit N-terminal" evidence="8">
    <location>
        <begin position="6"/>
        <end position="97"/>
    </location>
</feature>
<dbReference type="InterPro" id="IPR020545">
    <property type="entry name" value="Asp_carbamoyltransf_reg_N"/>
</dbReference>
<dbReference type="GO" id="GO:0016740">
    <property type="term" value="F:transferase activity"/>
    <property type="evidence" value="ECO:0007669"/>
    <property type="project" value="UniProtKB-KW"/>
</dbReference>
<dbReference type="PANTHER" id="PTHR35805">
    <property type="entry name" value="ASPARTATE CARBAMOYLTRANSFERASE REGULATORY CHAIN"/>
    <property type="match status" value="1"/>
</dbReference>
<sequence>MNDKDLRVGSIKDGTVIDHIDAGSALKVVQILGIDENIEDIVSIAMNVPSAKTKTKDIVKVEDRELASDEVDKIALIAPEGTINIIRNYEVIEKNKVNLPKFIKEVVRCPNRNCISNTDEPIKSEFQVINKNPVKLRCVYCERAIEQNVSEHIK</sequence>
<proteinExistence type="inferred from homology"/>
<dbReference type="SUPFAM" id="SSF54893">
    <property type="entry name" value="Aspartate carbamoyltransferase, Regulatory-chain, N-terminal domain"/>
    <property type="match status" value="1"/>
</dbReference>
<feature type="binding site" evidence="7">
    <location>
        <position position="114"/>
    </location>
    <ligand>
        <name>Zn(2+)</name>
        <dbReference type="ChEBI" id="CHEBI:29105"/>
    </ligand>
</feature>
<dbReference type="SUPFAM" id="SSF57825">
    <property type="entry name" value="Aspartate carbamoyltransferase, Regulatory-chain, C-terminal domain"/>
    <property type="match status" value="1"/>
</dbReference>
<keyword evidence="5 7" id="KW-0862">Zinc</keyword>
<protein>
    <recommendedName>
        <fullName evidence="3 7">Aspartate carbamoyltransferase regulatory chain</fullName>
    </recommendedName>
</protein>
<feature type="domain" description="Aspartate carbamoyltransferase regulatory subunit C-terminal" evidence="9">
    <location>
        <begin position="103"/>
        <end position="148"/>
    </location>
</feature>
<feature type="binding site" evidence="7">
    <location>
        <position position="141"/>
    </location>
    <ligand>
        <name>Zn(2+)</name>
        <dbReference type="ChEBI" id="CHEBI:29105"/>
    </ligand>
</feature>
<evidence type="ECO:0000256" key="1">
    <source>
        <dbReference type="ARBA" id="ARBA00002565"/>
    </source>
</evidence>
<feature type="binding site" evidence="7">
    <location>
        <position position="138"/>
    </location>
    <ligand>
        <name>Zn(2+)</name>
        <dbReference type="ChEBI" id="CHEBI:29105"/>
    </ligand>
</feature>
<dbReference type="GO" id="GO:0006221">
    <property type="term" value="P:pyrimidine nucleotide biosynthetic process"/>
    <property type="evidence" value="ECO:0007669"/>
    <property type="project" value="UniProtKB-UniRule"/>
</dbReference>
<comment type="cofactor">
    <cofactor evidence="7">
        <name>Zn(2+)</name>
        <dbReference type="ChEBI" id="CHEBI:29105"/>
    </cofactor>
    <text evidence="7">Binds 1 zinc ion per subunit.</text>
</comment>
<reference evidence="10 11" key="1">
    <citation type="submission" date="2016-12" db="EMBL/GenBank/DDBJ databases">
        <title>Discovery of methanogenic haloarchaea.</title>
        <authorList>
            <person name="Sorokin D.Y."/>
            <person name="Makarova K.S."/>
            <person name="Abbas B."/>
            <person name="Ferrer M."/>
            <person name="Golyshin P.N."/>
        </authorList>
    </citation>
    <scope>NUCLEOTIDE SEQUENCE [LARGE SCALE GENOMIC DNA]</scope>
    <source>
        <strain evidence="10">AMET1</strain>
    </source>
</reference>
<dbReference type="GO" id="GO:0009347">
    <property type="term" value="C:aspartate carbamoyltransferase complex"/>
    <property type="evidence" value="ECO:0007669"/>
    <property type="project" value="InterPro"/>
</dbReference>
<accession>A0A1Y3GAJ9</accession>
<dbReference type="EMBL" id="MRZU01000004">
    <property type="protein sequence ID" value="OUJ18270.1"/>
    <property type="molecule type" value="Genomic_DNA"/>
</dbReference>
<evidence type="ECO:0000256" key="7">
    <source>
        <dbReference type="HAMAP-Rule" id="MF_00002"/>
    </source>
</evidence>
<dbReference type="Gene3D" id="3.30.70.140">
    <property type="entry name" value="Aspartate carbamoyltransferase regulatory subunit, N-terminal domain"/>
    <property type="match status" value="1"/>
</dbReference>
<dbReference type="GO" id="GO:0046872">
    <property type="term" value="F:metal ion binding"/>
    <property type="evidence" value="ECO:0007669"/>
    <property type="project" value="UniProtKB-KW"/>
</dbReference>
<comment type="caution">
    <text evidence="10">The sequence shown here is derived from an EMBL/GenBank/DDBJ whole genome shotgun (WGS) entry which is preliminary data.</text>
</comment>
<evidence type="ECO:0000256" key="6">
    <source>
        <dbReference type="ARBA" id="ARBA00022975"/>
    </source>
</evidence>
<dbReference type="InterPro" id="IPR020542">
    <property type="entry name" value="Asp_carbamoyltrfase_reg_C"/>
</dbReference>
<dbReference type="HAMAP" id="MF_00002">
    <property type="entry name" value="Asp_carb_tr_reg"/>
    <property type="match status" value="1"/>
</dbReference>
<evidence type="ECO:0000256" key="5">
    <source>
        <dbReference type="ARBA" id="ARBA00022833"/>
    </source>
</evidence>
<dbReference type="InterPro" id="IPR036793">
    <property type="entry name" value="Asp_carbatrfase_reg_N_sf"/>
</dbReference>
<comment type="function">
    <text evidence="1 7">Involved in allosteric regulation of aspartate carbamoyltransferase.</text>
</comment>
<dbReference type="RefSeq" id="WP_086637559.1">
    <property type="nucleotide sequence ID" value="NZ_MRZU01000004.1"/>
</dbReference>
<evidence type="ECO:0000259" key="9">
    <source>
        <dbReference type="Pfam" id="PF02748"/>
    </source>
</evidence>
<comment type="subunit">
    <text evidence="7">Contains catalytic and regulatory chains.</text>
</comment>
<dbReference type="NCBIfam" id="TIGR00240">
    <property type="entry name" value="ATCase_reg"/>
    <property type="match status" value="1"/>
</dbReference>
<evidence type="ECO:0000313" key="11">
    <source>
        <dbReference type="Proteomes" id="UP000195137"/>
    </source>
</evidence>
<evidence type="ECO:0000313" key="10">
    <source>
        <dbReference type="EMBL" id="OUJ18270.1"/>
    </source>
</evidence>
<evidence type="ECO:0000256" key="2">
    <source>
        <dbReference type="ARBA" id="ARBA00010498"/>
    </source>
</evidence>
<comment type="similarity">
    <text evidence="2 7">Belongs to the PyrI family.</text>
</comment>
<dbReference type="PANTHER" id="PTHR35805:SF1">
    <property type="entry name" value="ASPARTATE CARBAMOYLTRANSFERASE REGULATORY CHAIN"/>
    <property type="match status" value="1"/>
</dbReference>
<dbReference type="Pfam" id="PF02748">
    <property type="entry name" value="PyrI_C"/>
    <property type="match status" value="1"/>
</dbReference>